<keyword evidence="1" id="KW-0175">Coiled coil</keyword>
<evidence type="ECO:0000259" key="3">
    <source>
        <dbReference type="SMART" id="SM00382"/>
    </source>
</evidence>
<accession>N8RD09</accession>
<dbReference type="Proteomes" id="UP000018426">
    <property type="component" value="Unassembled WGS sequence"/>
</dbReference>
<sequence>MAKKPKTQNRFGNSNIPTPSTTQEKPAISPLIQQVTGEIFNKEQEALFAKENVLREEILVIIERCKQVQEDLQLEKQQYEEKNRSLLEQQTELNLRNTELAHKEQKVKSDIENLDIQRYSLNQDKELFSNERKTLIKDTLILTEAQNTLAEDKSNAELGFAAEKQRALEEKRQALDKLQAESLKKLSNDSQRLAQKEAELFEREQKLIQDESEAKAGFIELKNQLIREWQQEKQEQEQNLIKERRSLEQKATEIQLAQEALNLEQAQFDAQVTAMRNSIRHDFSVQITKLKASNENLEQSHNQALDEIEQLTSKLQQYADLERQLSGQGVLSIQEELNTLRVKNRDLKAQLSERYEEGLQEENERLEQQLSDVEEQLFDLRQQNNELNHEINNNRLSVLDKQHLQQEKRVLEQHKRVLDTSITQLQTQIDDLVEKQQGELPFKALSEMDNLYRDEARSLQSVPELKQFAQIMQANIAKQSNPDAKVIEFSIMDIRLFIAGLAMSKLHLLQGISGTGKTTLARAFAKSINNVSSEDQEKLYCEIVRVQAGWRDREDLLGHFNAFEKRFYTKEALQALYRAQQPKFADTLQIILLDEMNLSQPEQYFADFLSLMETPDRAEINLLDSANEKTPRLFVDHRAIKIPQNVWFIGTANHDETTKEFADKTYDRAHVMEVKRSTEVVDIANANAEQYSYASLMQRFKQAQQQYQPTVNHIFQQLKESALEKSLHSIGVSWGNRLERQAQVFIPVYMAMGGTASEALDHLLATKVFRRGKVTGRYDTRNEKIEAILFNLEKIWEELGFTESPETSWELLQQDIERLKGNL</sequence>
<feature type="coiled-coil region" evidence="1">
    <location>
        <begin position="62"/>
        <end position="96"/>
    </location>
</feature>
<dbReference type="HOGENOM" id="CLU_018486_0_0_6"/>
<dbReference type="InterPro" id="IPR027417">
    <property type="entry name" value="P-loop_NTPase"/>
</dbReference>
<gene>
    <name evidence="4" type="ORF">F989_01727</name>
</gene>
<feature type="compositionally biased region" description="Polar residues" evidence="2">
    <location>
        <begin position="8"/>
        <end position="24"/>
    </location>
</feature>
<dbReference type="InterPro" id="IPR011704">
    <property type="entry name" value="ATPase_dyneun-rel_AAA"/>
</dbReference>
<dbReference type="AlphaFoldDB" id="N8RD09"/>
<evidence type="ECO:0000313" key="4">
    <source>
        <dbReference type="EMBL" id="ENU33303.1"/>
    </source>
</evidence>
<dbReference type="InterPro" id="IPR003593">
    <property type="entry name" value="AAA+_ATPase"/>
</dbReference>
<reference evidence="4 5" key="1">
    <citation type="submission" date="2013-02" db="EMBL/GenBank/DDBJ databases">
        <title>The Genome Sequence of Acinetobacter parvus NIPH 1103.</title>
        <authorList>
            <consortium name="The Broad Institute Genome Sequencing Platform"/>
            <consortium name="The Broad Institute Genome Sequencing Center for Infectious Disease"/>
            <person name="Cerqueira G."/>
            <person name="Feldgarden M."/>
            <person name="Courvalin P."/>
            <person name="Perichon B."/>
            <person name="Grillot-Courvalin C."/>
            <person name="Clermont D."/>
            <person name="Rocha E."/>
            <person name="Yoon E.-J."/>
            <person name="Nemec A."/>
            <person name="Walker B."/>
            <person name="Young S.K."/>
            <person name="Zeng Q."/>
            <person name="Gargeya S."/>
            <person name="Fitzgerald M."/>
            <person name="Haas B."/>
            <person name="Abouelleil A."/>
            <person name="Alvarado L."/>
            <person name="Arachchi H.M."/>
            <person name="Berlin A.M."/>
            <person name="Chapman S.B."/>
            <person name="Dewar J."/>
            <person name="Goldberg J."/>
            <person name="Griggs A."/>
            <person name="Gujja S."/>
            <person name="Hansen M."/>
            <person name="Howarth C."/>
            <person name="Imamovic A."/>
            <person name="Larimer J."/>
            <person name="McCowan C."/>
            <person name="Murphy C."/>
            <person name="Neiman D."/>
            <person name="Pearson M."/>
            <person name="Priest M."/>
            <person name="Roberts A."/>
            <person name="Saif S."/>
            <person name="Shea T."/>
            <person name="Sisk P."/>
            <person name="Sykes S."/>
            <person name="Wortman J."/>
            <person name="Nusbaum C."/>
            <person name="Birren B."/>
        </authorList>
    </citation>
    <scope>NUCLEOTIDE SEQUENCE [LARGE SCALE GENOMIC DNA]</scope>
    <source>
        <strain evidence="4 5">NIPH 1103</strain>
    </source>
</reference>
<evidence type="ECO:0000256" key="2">
    <source>
        <dbReference type="SAM" id="MobiDB-lite"/>
    </source>
</evidence>
<protein>
    <recommendedName>
        <fullName evidence="3">AAA+ ATPase domain-containing protein</fullName>
    </recommendedName>
</protein>
<dbReference type="SUPFAM" id="SSF52540">
    <property type="entry name" value="P-loop containing nucleoside triphosphate hydrolases"/>
    <property type="match status" value="1"/>
</dbReference>
<dbReference type="Gene3D" id="3.40.50.300">
    <property type="entry name" value="P-loop containing nucleotide triphosphate hydrolases"/>
    <property type="match status" value="1"/>
</dbReference>
<feature type="region of interest" description="Disordered" evidence="2">
    <location>
        <begin position="1"/>
        <end position="27"/>
    </location>
</feature>
<dbReference type="Pfam" id="PF07728">
    <property type="entry name" value="AAA_5"/>
    <property type="match status" value="1"/>
</dbReference>
<dbReference type="EMBL" id="APOL01000026">
    <property type="protein sequence ID" value="ENU33303.1"/>
    <property type="molecule type" value="Genomic_DNA"/>
</dbReference>
<organism evidence="4 5">
    <name type="scientific">Acinetobacter parvus NIPH 1103</name>
    <dbReference type="NCBI Taxonomy" id="1217671"/>
    <lineage>
        <taxon>Bacteria</taxon>
        <taxon>Pseudomonadati</taxon>
        <taxon>Pseudomonadota</taxon>
        <taxon>Gammaproteobacteria</taxon>
        <taxon>Moraxellales</taxon>
        <taxon>Moraxellaceae</taxon>
        <taxon>Acinetobacter</taxon>
    </lineage>
</organism>
<evidence type="ECO:0000256" key="1">
    <source>
        <dbReference type="SAM" id="Coils"/>
    </source>
</evidence>
<proteinExistence type="predicted"/>
<name>N8RD09_9GAMM</name>
<dbReference type="SMART" id="SM00382">
    <property type="entry name" value="AAA"/>
    <property type="match status" value="1"/>
</dbReference>
<dbReference type="GO" id="GO:0005524">
    <property type="term" value="F:ATP binding"/>
    <property type="evidence" value="ECO:0007669"/>
    <property type="project" value="InterPro"/>
</dbReference>
<comment type="caution">
    <text evidence="4">The sequence shown here is derived from an EMBL/GenBank/DDBJ whole genome shotgun (WGS) entry which is preliminary data.</text>
</comment>
<feature type="domain" description="AAA+ ATPase" evidence="3">
    <location>
        <begin position="504"/>
        <end position="687"/>
    </location>
</feature>
<dbReference type="RefSeq" id="WP_004679156.1">
    <property type="nucleotide sequence ID" value="NZ_KB849226.1"/>
</dbReference>
<feature type="coiled-coil region" evidence="1">
    <location>
        <begin position="161"/>
        <end position="390"/>
    </location>
</feature>
<evidence type="ECO:0000313" key="5">
    <source>
        <dbReference type="Proteomes" id="UP000018426"/>
    </source>
</evidence>
<dbReference type="PATRIC" id="fig|1217671.3.peg.1708"/>
<dbReference type="GO" id="GO:0016887">
    <property type="term" value="F:ATP hydrolysis activity"/>
    <property type="evidence" value="ECO:0007669"/>
    <property type="project" value="InterPro"/>
</dbReference>